<protein>
    <submittedName>
        <fullName evidence="3">DUF1418 family protein</fullName>
    </submittedName>
</protein>
<dbReference type="AlphaFoldDB" id="A0A6L5E443"/>
<dbReference type="Proteomes" id="UP000475079">
    <property type="component" value="Unassembled WGS sequence"/>
</dbReference>
<organism evidence="3 4">
    <name type="scientific">Citrobacter telavivensis</name>
    <dbReference type="NCBI Taxonomy" id="2653932"/>
    <lineage>
        <taxon>Bacteria</taxon>
        <taxon>Pseudomonadati</taxon>
        <taxon>Pseudomonadota</taxon>
        <taxon>Gammaproteobacteria</taxon>
        <taxon>Enterobacterales</taxon>
        <taxon>Enterobacteriaceae</taxon>
        <taxon>Citrobacter</taxon>
    </lineage>
</organism>
<proteinExistence type="predicted"/>
<comment type="caution">
    <text evidence="3">The sequence shown here is derived from an EMBL/GenBank/DDBJ whole genome shotgun (WGS) entry which is preliminary data.</text>
</comment>
<dbReference type="NCBIfam" id="NF007884">
    <property type="entry name" value="PRK10591.1-2"/>
    <property type="match status" value="1"/>
</dbReference>
<evidence type="ECO:0000313" key="4">
    <source>
        <dbReference type="Proteomes" id="UP000475079"/>
    </source>
</evidence>
<dbReference type="RefSeq" id="WP_152405306.1">
    <property type="nucleotide sequence ID" value="NZ_WHIY01000001.1"/>
</dbReference>
<dbReference type="Pfam" id="PF07214">
    <property type="entry name" value="DUF1418"/>
    <property type="match status" value="1"/>
</dbReference>
<evidence type="ECO:0000313" key="3">
    <source>
        <dbReference type="EMBL" id="MPQ49453.1"/>
    </source>
</evidence>
<name>A0A6L5E443_9ENTR</name>
<feature type="region of interest" description="Disordered" evidence="1">
    <location>
        <begin position="76"/>
        <end position="95"/>
    </location>
</feature>
<feature type="transmembrane region" description="Helical" evidence="2">
    <location>
        <begin position="12"/>
        <end position="33"/>
    </location>
</feature>
<dbReference type="InterPro" id="IPR010815">
    <property type="entry name" value="DUF1418"/>
</dbReference>
<keyword evidence="4" id="KW-1185">Reference proteome</keyword>
<sequence>MRTIGALPKSVLILEIVGMVLLALALLSLNHYLTLPAPFNTSLAVVVMLFLGVLLMIPAALAFVWQVAQRLAPQLMKAPSNSSHSDREKENDSNH</sequence>
<feature type="compositionally biased region" description="Basic and acidic residues" evidence="1">
    <location>
        <begin position="84"/>
        <end position="95"/>
    </location>
</feature>
<reference evidence="3 4" key="1">
    <citation type="submission" date="2019-10" db="EMBL/GenBank/DDBJ databases">
        <title>Characterization of a new Citrobacter species.</title>
        <authorList>
            <person name="Goncalves Ribeiro T."/>
            <person name="Izdebski R."/>
            <person name="Urbanowicz P."/>
            <person name="Carmeli Y."/>
            <person name="Gniadkowski M."/>
            <person name="Peixe L."/>
        </authorList>
    </citation>
    <scope>NUCLEOTIDE SEQUENCE [LARGE SCALE GENOMIC DNA]</scope>
    <source>
        <strain evidence="3 4">NMI7905_11</strain>
    </source>
</reference>
<dbReference type="EMBL" id="WHIY01000001">
    <property type="protein sequence ID" value="MPQ49453.1"/>
    <property type="molecule type" value="Genomic_DNA"/>
</dbReference>
<keyword evidence="2" id="KW-0472">Membrane</keyword>
<evidence type="ECO:0000256" key="2">
    <source>
        <dbReference type="SAM" id="Phobius"/>
    </source>
</evidence>
<keyword evidence="2" id="KW-0812">Transmembrane</keyword>
<evidence type="ECO:0000256" key="1">
    <source>
        <dbReference type="SAM" id="MobiDB-lite"/>
    </source>
</evidence>
<gene>
    <name evidence="3" type="ORF">GBB84_00695</name>
</gene>
<keyword evidence="2" id="KW-1133">Transmembrane helix</keyword>
<feature type="transmembrane region" description="Helical" evidence="2">
    <location>
        <begin position="45"/>
        <end position="68"/>
    </location>
</feature>
<accession>A0A6L5E443</accession>